<evidence type="ECO:0000313" key="3">
    <source>
        <dbReference type="Proteomes" id="UP000019462"/>
    </source>
</evidence>
<evidence type="ECO:0000313" key="2">
    <source>
        <dbReference type="EMBL" id="ETS62925.1"/>
    </source>
</evidence>
<evidence type="ECO:0000256" key="1">
    <source>
        <dbReference type="SAM" id="SignalP"/>
    </source>
</evidence>
<dbReference type="OrthoDB" id="2553257at2759"/>
<proteinExistence type="predicted"/>
<dbReference type="Proteomes" id="UP000019462">
    <property type="component" value="Unassembled WGS sequence"/>
</dbReference>
<keyword evidence="1" id="KW-0732">Signal</keyword>
<dbReference type="EMBL" id="AWNI01000009">
    <property type="protein sequence ID" value="ETS62925.1"/>
    <property type="molecule type" value="Genomic_DNA"/>
</dbReference>
<dbReference type="HOGENOM" id="CLU_111242_1_0_1"/>
<comment type="caution">
    <text evidence="2">The sequence shown here is derived from an EMBL/GenBank/DDBJ whole genome shotgun (WGS) entry which is preliminary data.</text>
</comment>
<dbReference type="AlphaFoldDB" id="W3VN48"/>
<evidence type="ECO:0008006" key="4">
    <source>
        <dbReference type="Google" id="ProtNLM"/>
    </source>
</evidence>
<organism evidence="2 3">
    <name type="scientific">Moesziomyces aphidis</name>
    <name type="common">Pseudozyma aphidis</name>
    <dbReference type="NCBI Taxonomy" id="84754"/>
    <lineage>
        <taxon>Eukaryota</taxon>
        <taxon>Fungi</taxon>
        <taxon>Dikarya</taxon>
        <taxon>Basidiomycota</taxon>
        <taxon>Ustilaginomycotina</taxon>
        <taxon>Ustilaginomycetes</taxon>
        <taxon>Ustilaginales</taxon>
        <taxon>Ustilaginaceae</taxon>
        <taxon>Moesziomyces</taxon>
    </lineage>
</organism>
<feature type="signal peptide" evidence="1">
    <location>
        <begin position="1"/>
        <end position="21"/>
    </location>
</feature>
<accession>W3VN48</accession>
<name>W3VN48_MOEAP</name>
<feature type="chain" id="PRO_5004833377" description="Mig1 protein" evidence="1">
    <location>
        <begin position="22"/>
        <end position="172"/>
    </location>
</feature>
<protein>
    <recommendedName>
        <fullName evidence="4">Mig1 protein</fullName>
    </recommendedName>
</protein>
<reference evidence="2 3" key="1">
    <citation type="journal article" date="2014" name="Genome Announc.">
        <title>Genome sequence of the basidiomycetous fungus Pseudozyma aphidis DSM70725, an efficient producer of biosurfactant mannosylerythritol lipids.</title>
        <authorList>
            <person name="Lorenz S."/>
            <person name="Guenther M."/>
            <person name="Grumaz C."/>
            <person name="Rupp S."/>
            <person name="Zibek S."/>
            <person name="Sohn K."/>
        </authorList>
    </citation>
    <scope>NUCLEOTIDE SEQUENCE [LARGE SCALE GENOMIC DNA]</scope>
    <source>
        <strain evidence="3">ATCC 32657 / CBS 517.83 / DSM 70725 / JCM 10318 / NBRC 10182 / NRRL Y-7954 / St-0401</strain>
    </source>
</reference>
<sequence length="172" mass="19081">MIFKTTLFGLGLGTCAGLAAAAEDQPPTALTINNAEYEKRCGAGSDPNYPCFTFVGGDLKDVHAEIWTIGRMFPATNFLLKDDQMRDFTIDDPNKLFSIDWRAFDVGMIYSPIDTSKACYRIQIQAPKQGTSRIWVNDGLDGEGIDLDSNTSFLGDHDFCSKWLRIHVGNDK</sequence>
<keyword evidence="3" id="KW-1185">Reference proteome</keyword>
<gene>
    <name evidence="2" type="ORF">PaG_02693</name>
</gene>